<name>B1GZ02_ENDTX</name>
<dbReference type="RefSeq" id="WP_015423013.1">
    <property type="nucleotide sequence ID" value="NC_020419.1"/>
</dbReference>
<dbReference type="AlphaFoldDB" id="B1GZ02"/>
<evidence type="ECO:0000313" key="1">
    <source>
        <dbReference type="EMBL" id="BAG13484.1"/>
    </source>
</evidence>
<evidence type="ECO:0000313" key="2">
    <source>
        <dbReference type="Proteomes" id="UP000001691"/>
    </source>
</evidence>
<dbReference type="Proteomes" id="UP000001691">
    <property type="component" value="Chromosome"/>
</dbReference>
<dbReference type="EMBL" id="AP009510">
    <property type="protein sequence ID" value="BAG13484.1"/>
    <property type="molecule type" value="Genomic_DNA"/>
</dbReference>
<organism evidence="1 2">
    <name type="scientific">Endomicrobium trichonymphae</name>
    <dbReference type="NCBI Taxonomy" id="1408204"/>
    <lineage>
        <taxon>Bacteria</taxon>
        <taxon>Pseudomonadati</taxon>
        <taxon>Elusimicrobiota</taxon>
        <taxon>Endomicrobiia</taxon>
        <taxon>Endomicrobiales</taxon>
        <taxon>Endomicrobiaceae</taxon>
        <taxon>Candidatus Endomicrobiellum</taxon>
    </lineage>
</organism>
<dbReference type="Gene3D" id="3.30.300.180">
    <property type="match status" value="1"/>
</dbReference>
<dbReference type="InterPro" id="IPR038454">
    <property type="entry name" value="DnaA_N_sf"/>
</dbReference>
<dbReference type="HOGENOM" id="CLU_657121_0_0_0"/>
<reference evidence="2" key="1">
    <citation type="journal article" date="2008" name="Proc. Natl. Acad. Sci. U.S.A.">
        <title>Complete genome of the uncultured termite group 1 bacteria in a single host protist cell.</title>
        <authorList>
            <person name="Hongoh Y."/>
            <person name="Sharma V.K."/>
            <person name="Prakash T."/>
            <person name="Noda S."/>
            <person name="Taylor T.D."/>
            <person name="Kudo T."/>
            <person name="Sakaki Y."/>
            <person name="Toyoda A."/>
            <person name="Hattori M."/>
            <person name="Ohkuma M."/>
        </authorList>
    </citation>
    <scope>NUCLEOTIDE SEQUENCE [LARGE SCALE GENOMIC DNA]</scope>
    <source>
        <strain evidence="2">Rs-D17 genomovar Ri2008</strain>
    </source>
</reference>
<dbReference type="KEGG" id="rsd:TGRD_001"/>
<dbReference type="STRING" id="471821.TGRD_001"/>
<gene>
    <name evidence="1" type="ordered locus">TGRD_001</name>
</gene>
<protein>
    <submittedName>
        <fullName evidence="1">DnaA-domain protein</fullName>
    </submittedName>
</protein>
<accession>B1GZ02</accession>
<keyword evidence="2" id="KW-1185">Reference proteome</keyword>
<proteinExistence type="predicted"/>
<sequence>MWNEIIEELTKEIPTIWLEGVKEKSYKDNILTLDVPNSTYAERYGTKYKELIQNVIKAKTGKDIGLQCQIELLLEPVMKDEKPKATMTKTPLIKSKEFNDKPYYKNYKEIALVAEETKQIKIKKDNIKKTELTSMPTKYGIENVATFNLFNSKMFTYPNDKRKKAKVSMKIRFNDGTSKEYELYRGQIARHNDTGTGQLTTTHAKIFLAITHIWQEQKSRFANDSYCVVVDTSLTEIAKKLGYKKVSGSDRSRILQKIKEMVYFYMMVSDGVRDCGFSLLNNIIVLDKEDRKENNYKSTIRISISPFVSKQLYDRKIIMRKPQCYKIKNPTAIKFLLCYDKRIVAGNSLRMNISEVANDLEINISTNKSMIIEVLNNALKELNGYELNDIYNLKAEIAKVGKEWIVIAERILKEKTTIIKGELQN</sequence>